<dbReference type="AlphaFoldDB" id="Q2SMY5"/>
<keyword evidence="4" id="KW-1185">Reference proteome</keyword>
<evidence type="ECO:0000313" key="4">
    <source>
        <dbReference type="Proteomes" id="UP000000238"/>
    </source>
</evidence>
<dbReference type="Proteomes" id="UP000000238">
    <property type="component" value="Chromosome"/>
</dbReference>
<dbReference type="RefSeq" id="WP_011395064.1">
    <property type="nucleotide sequence ID" value="NC_007645.1"/>
</dbReference>
<dbReference type="OrthoDB" id="9884205at2"/>
<feature type="region of interest" description="Disordered" evidence="2">
    <location>
        <begin position="486"/>
        <end position="514"/>
    </location>
</feature>
<name>Q2SMY5_HAHCH</name>
<dbReference type="KEGG" id="hch:HCH_01111"/>
<dbReference type="EMBL" id="CP000155">
    <property type="protein sequence ID" value="ABC27989.1"/>
    <property type="molecule type" value="Genomic_DNA"/>
</dbReference>
<dbReference type="HOGENOM" id="CLU_529730_0_0_6"/>
<organism evidence="3 4">
    <name type="scientific">Hahella chejuensis (strain KCTC 2396)</name>
    <dbReference type="NCBI Taxonomy" id="349521"/>
    <lineage>
        <taxon>Bacteria</taxon>
        <taxon>Pseudomonadati</taxon>
        <taxon>Pseudomonadota</taxon>
        <taxon>Gammaproteobacteria</taxon>
        <taxon>Oceanospirillales</taxon>
        <taxon>Hahellaceae</taxon>
        <taxon>Hahella</taxon>
    </lineage>
</organism>
<keyword evidence="1" id="KW-0175">Coiled coil</keyword>
<evidence type="ECO:0000313" key="3">
    <source>
        <dbReference type="EMBL" id="ABC27989.1"/>
    </source>
</evidence>
<evidence type="ECO:0000256" key="1">
    <source>
        <dbReference type="SAM" id="Coils"/>
    </source>
</evidence>
<accession>Q2SMY5</accession>
<reference evidence="3 4" key="1">
    <citation type="journal article" date="2005" name="Nucleic Acids Res.">
        <title>Genomic blueprint of Hahella chejuensis, a marine microbe producing an algicidal agent.</title>
        <authorList>
            <person name="Jeong H."/>
            <person name="Yim J.H."/>
            <person name="Lee C."/>
            <person name="Choi S.-H."/>
            <person name="Park Y.K."/>
            <person name="Yoon S.H."/>
            <person name="Hur C.-G."/>
            <person name="Kang H.-Y."/>
            <person name="Kim D."/>
            <person name="Lee H.H."/>
            <person name="Park K.H."/>
            <person name="Park S.-H."/>
            <person name="Park H.-S."/>
            <person name="Lee H.K."/>
            <person name="Oh T.K."/>
            <person name="Kim J.F."/>
        </authorList>
    </citation>
    <scope>NUCLEOTIDE SEQUENCE [LARGE SCALE GENOMIC DNA]</scope>
    <source>
        <strain evidence="3 4">KCTC 2396</strain>
    </source>
</reference>
<sequence length="514" mass="58207">MVGALNNHWWSALILLIFTAPLAAAPSVSSYGHKGEISGEHQDKDGLRPMAYSLRWELYPLLSGPAVSGSIKWKALPGLVDAELGAGVQGDSIPPEVAATILPYDITVYLCGPSNAFKQPVCLDVDPGMAKPGGGDWSLSLPHQLDWSNLFWIPGEDSRRWLTEEQAKGVARKGFKPTRARIAKMKWDLSGLRRWAAEFYPFEEIRTLETRVFSQLDVIARAHRLSLSPIREKLDIYKSAHTPIVYRDKLKAILASFDAGLLDPMLEPERRDALSQQVLRVRSDMAREDVAHSRRVAELDKQARSQKLEWEQALYRRVWRDETNEALRLQAQYDYLLQQAERFGVKTLDAFGCEEYLLAFSESSEEELRERLECVQEYDGYLLNKLAQTEALLDLHDATAAKGKLREKIEEAHEQVEKEIADNLLAMEQYYDRLSRDKAQKDAFSAQRKAEQERLFRHWLEKYAKGALAQAEQSLNNLRRVLMAGGMTPDAAPEDSANRTDKKRPPPTMSGGTL</sequence>
<evidence type="ECO:0000256" key="2">
    <source>
        <dbReference type="SAM" id="MobiDB-lite"/>
    </source>
</evidence>
<gene>
    <name evidence="3" type="ordered locus">HCH_01111</name>
</gene>
<proteinExistence type="predicted"/>
<feature type="coiled-coil region" evidence="1">
    <location>
        <begin position="395"/>
        <end position="422"/>
    </location>
</feature>
<protein>
    <submittedName>
        <fullName evidence="3">Uncharacterized protein</fullName>
    </submittedName>
</protein>